<dbReference type="Pfam" id="PF14541">
    <property type="entry name" value="TAXi_C"/>
    <property type="match status" value="1"/>
</dbReference>
<evidence type="ECO:0000259" key="3">
    <source>
        <dbReference type="Pfam" id="PF14541"/>
    </source>
</evidence>
<organism evidence="5 6">
    <name type="scientific">Panicum miliaceum</name>
    <name type="common">Proso millet</name>
    <name type="synonym">Broomcorn millet</name>
    <dbReference type="NCBI Taxonomy" id="4540"/>
    <lineage>
        <taxon>Eukaryota</taxon>
        <taxon>Viridiplantae</taxon>
        <taxon>Streptophyta</taxon>
        <taxon>Embryophyta</taxon>
        <taxon>Tracheophyta</taxon>
        <taxon>Spermatophyta</taxon>
        <taxon>Magnoliopsida</taxon>
        <taxon>Liliopsida</taxon>
        <taxon>Poales</taxon>
        <taxon>Poaceae</taxon>
        <taxon>PACMAD clade</taxon>
        <taxon>Panicoideae</taxon>
        <taxon>Panicodae</taxon>
        <taxon>Paniceae</taxon>
        <taxon>Panicinae</taxon>
        <taxon>Panicum</taxon>
        <taxon>Panicum sect. Panicum</taxon>
    </lineage>
</organism>
<comment type="caution">
    <text evidence="5">The sequence shown here is derived from an EMBL/GenBank/DDBJ whole genome shotgun (WGS) entry which is preliminary data.</text>
</comment>
<gene>
    <name evidence="5" type="ORF">C2845_PM07G34220</name>
</gene>
<dbReference type="OrthoDB" id="1258937at2759"/>
<sequence length="437" mass="46113">MPRSKAVVFSLCLAACCLSPCTLAAAPKGGKPLVTAITKDAATKLYTAPLKDSRPLVLDLSGPLICYHPPDCPHTGYGKPDEEDRFRCKCTAHPYNPFAGKSATGDLTRTTLSANATDGKNPMHPCTAHPYNPFAGKSATGDLTRTALSANGTDGKNPLRPVSLTAVASCAPPSHLAKLPAGAVGVAGLAASRVALPAQVARTQGVASRFMLCLPRTGAGVAIFGGGPLFLMTSTSPPAEVGVDLATLTRTPLLSKRGSSSYYLPVKAIAVDKARLQLPLATGGVVLSTRAPYTALRPDVYRPLVDAFDKALTAKWNSRKLCYDSKTLPGPTLIGWLIPDIDLMLEGGKNWTFIAGSNTMVDVNNFTAACFGFVEMKPEKGGFGGAPAMEIGGFQMENHVLQFDLEKDSGIGLLYWILDAHRPRSELSPAMFNLSRI</sequence>
<reference evidence="6" key="1">
    <citation type="journal article" date="2019" name="Nat. Commun.">
        <title>The genome of broomcorn millet.</title>
        <authorList>
            <person name="Zou C."/>
            <person name="Miki D."/>
            <person name="Li D."/>
            <person name="Tang Q."/>
            <person name="Xiao L."/>
            <person name="Rajput S."/>
            <person name="Deng P."/>
            <person name="Jia W."/>
            <person name="Huang R."/>
            <person name="Zhang M."/>
            <person name="Sun Y."/>
            <person name="Hu J."/>
            <person name="Fu X."/>
            <person name="Schnable P.S."/>
            <person name="Li F."/>
            <person name="Zhang H."/>
            <person name="Feng B."/>
            <person name="Zhu X."/>
            <person name="Liu R."/>
            <person name="Schnable J.C."/>
            <person name="Zhu J.-K."/>
            <person name="Zhang H."/>
        </authorList>
    </citation>
    <scope>NUCLEOTIDE SEQUENCE [LARGE SCALE GENOMIC DNA]</scope>
</reference>
<dbReference type="InterPro" id="IPR021109">
    <property type="entry name" value="Peptidase_aspartic_dom_sf"/>
</dbReference>
<name>A0A3L6SPJ4_PANMI</name>
<dbReference type="EMBL" id="PQIB02000004">
    <property type="protein sequence ID" value="RLN23393.1"/>
    <property type="molecule type" value="Genomic_DNA"/>
</dbReference>
<dbReference type="GO" id="GO:0004190">
    <property type="term" value="F:aspartic-type endopeptidase activity"/>
    <property type="evidence" value="ECO:0007669"/>
    <property type="project" value="InterPro"/>
</dbReference>
<dbReference type="InterPro" id="IPR001461">
    <property type="entry name" value="Aspartic_peptidase_A1"/>
</dbReference>
<evidence type="ECO:0000259" key="4">
    <source>
        <dbReference type="Pfam" id="PF14543"/>
    </source>
</evidence>
<feature type="domain" description="Xylanase inhibitor C-terminal" evidence="3">
    <location>
        <begin position="261"/>
        <end position="408"/>
    </location>
</feature>
<dbReference type="Pfam" id="PF14543">
    <property type="entry name" value="TAXi_N"/>
    <property type="match status" value="1"/>
</dbReference>
<dbReference type="SUPFAM" id="SSF50630">
    <property type="entry name" value="Acid proteases"/>
    <property type="match status" value="1"/>
</dbReference>
<dbReference type="Gene3D" id="2.40.70.10">
    <property type="entry name" value="Acid Proteases"/>
    <property type="match status" value="3"/>
</dbReference>
<evidence type="ECO:0000313" key="5">
    <source>
        <dbReference type="EMBL" id="RLN23393.1"/>
    </source>
</evidence>
<protein>
    <submittedName>
        <fullName evidence="5">Basic 7S globulin 2-like</fullName>
    </submittedName>
</protein>
<dbReference type="InterPro" id="IPR032799">
    <property type="entry name" value="TAXi_C"/>
</dbReference>
<keyword evidence="6" id="KW-1185">Reference proteome</keyword>
<dbReference type="STRING" id="4540.A0A3L6SPJ4"/>
<evidence type="ECO:0000256" key="1">
    <source>
        <dbReference type="ARBA" id="ARBA00007447"/>
    </source>
</evidence>
<dbReference type="GO" id="GO:0006508">
    <property type="term" value="P:proteolysis"/>
    <property type="evidence" value="ECO:0007669"/>
    <property type="project" value="InterPro"/>
</dbReference>
<evidence type="ECO:0000313" key="6">
    <source>
        <dbReference type="Proteomes" id="UP000275267"/>
    </source>
</evidence>
<feature type="chain" id="PRO_5018007231" evidence="2">
    <location>
        <begin position="25"/>
        <end position="437"/>
    </location>
</feature>
<dbReference type="AlphaFoldDB" id="A0A3L6SPJ4"/>
<evidence type="ECO:0000256" key="2">
    <source>
        <dbReference type="SAM" id="SignalP"/>
    </source>
</evidence>
<proteinExistence type="inferred from homology"/>
<dbReference type="Proteomes" id="UP000275267">
    <property type="component" value="Unassembled WGS sequence"/>
</dbReference>
<keyword evidence="2" id="KW-0732">Signal</keyword>
<feature type="signal peptide" evidence="2">
    <location>
        <begin position="1"/>
        <end position="24"/>
    </location>
</feature>
<accession>A0A3L6SPJ4</accession>
<feature type="domain" description="Xylanase inhibitor N-terminal" evidence="4">
    <location>
        <begin position="121"/>
        <end position="226"/>
    </location>
</feature>
<dbReference type="PANTHER" id="PTHR47965:SF61">
    <property type="entry name" value="OS01G0937100 PROTEIN"/>
    <property type="match status" value="1"/>
</dbReference>
<dbReference type="InterPro" id="IPR032861">
    <property type="entry name" value="TAXi_N"/>
</dbReference>
<comment type="similarity">
    <text evidence="1">Belongs to the peptidase A1 family.</text>
</comment>
<dbReference type="PANTHER" id="PTHR47965">
    <property type="entry name" value="ASPARTYL PROTEASE-RELATED"/>
    <property type="match status" value="1"/>
</dbReference>